<dbReference type="Proteomes" id="UP001295423">
    <property type="component" value="Unassembled WGS sequence"/>
</dbReference>
<comment type="caution">
    <text evidence="2">The sequence shown here is derived from an EMBL/GenBank/DDBJ whole genome shotgun (WGS) entry which is preliminary data.</text>
</comment>
<feature type="region of interest" description="Disordered" evidence="1">
    <location>
        <begin position="1"/>
        <end position="21"/>
    </location>
</feature>
<name>A0AAD2FIZ8_9STRA</name>
<proteinExistence type="predicted"/>
<dbReference type="AlphaFoldDB" id="A0AAD2FIZ8"/>
<sequence>MEARFNRDRNPSYDREANQYDDELEDEMFDRIFKKIKARQDAEDLMDEDYQEHKWISGNEDIDYEDDYKSKLDDDKAKQMLDKLAAE</sequence>
<feature type="compositionally biased region" description="Basic and acidic residues" evidence="1">
    <location>
        <begin position="1"/>
        <end position="18"/>
    </location>
</feature>
<evidence type="ECO:0000313" key="3">
    <source>
        <dbReference type="Proteomes" id="UP001295423"/>
    </source>
</evidence>
<reference evidence="2" key="1">
    <citation type="submission" date="2023-08" db="EMBL/GenBank/DDBJ databases">
        <authorList>
            <person name="Audoor S."/>
            <person name="Bilcke G."/>
        </authorList>
    </citation>
    <scope>NUCLEOTIDE SEQUENCE</scope>
</reference>
<dbReference type="EMBL" id="CAKOGP040001202">
    <property type="protein sequence ID" value="CAJ1944110.1"/>
    <property type="molecule type" value="Genomic_DNA"/>
</dbReference>
<evidence type="ECO:0000256" key="1">
    <source>
        <dbReference type="SAM" id="MobiDB-lite"/>
    </source>
</evidence>
<gene>
    <name evidence="2" type="ORF">CYCCA115_LOCUS8737</name>
</gene>
<keyword evidence="3" id="KW-1185">Reference proteome</keyword>
<evidence type="ECO:0000313" key="2">
    <source>
        <dbReference type="EMBL" id="CAJ1944110.1"/>
    </source>
</evidence>
<organism evidence="2 3">
    <name type="scientific">Cylindrotheca closterium</name>
    <dbReference type="NCBI Taxonomy" id="2856"/>
    <lineage>
        <taxon>Eukaryota</taxon>
        <taxon>Sar</taxon>
        <taxon>Stramenopiles</taxon>
        <taxon>Ochrophyta</taxon>
        <taxon>Bacillariophyta</taxon>
        <taxon>Bacillariophyceae</taxon>
        <taxon>Bacillariophycidae</taxon>
        <taxon>Bacillariales</taxon>
        <taxon>Bacillariaceae</taxon>
        <taxon>Cylindrotheca</taxon>
    </lineage>
</organism>
<protein>
    <submittedName>
        <fullName evidence="2">Uncharacterized protein</fullName>
    </submittedName>
</protein>
<accession>A0AAD2FIZ8</accession>